<proteinExistence type="predicted"/>
<evidence type="ECO:0000313" key="9">
    <source>
        <dbReference type="EMBL" id="KAK1133264.1"/>
    </source>
</evidence>
<dbReference type="Pfam" id="PF22595">
    <property type="entry name" value="CFAP107"/>
    <property type="match status" value="1"/>
</dbReference>
<keyword evidence="4" id="KW-0969">Cilium</keyword>
<comment type="subcellular location">
    <subcellularLocation>
        <location evidence="1">Cytoplasm</location>
        <location evidence="1">Cytoskeleton</location>
        <location evidence="1">Flagellum axoneme</location>
    </subcellularLocation>
</comment>
<comment type="caution">
    <text evidence="9">The sequence shown here is derived from an EMBL/GenBank/DDBJ whole genome shotgun (WGS) entry which is preliminary data.</text>
</comment>
<dbReference type="PANTHER" id="PTHR31180">
    <property type="entry name" value="CILIA- AND FLAGELLA-ASSOCIATED PROTEIN 107-RELATED"/>
    <property type="match status" value="1"/>
</dbReference>
<evidence type="ECO:0000256" key="6">
    <source>
        <dbReference type="ARBA" id="ARBA00023273"/>
    </source>
</evidence>
<keyword evidence="10" id="KW-1185">Reference proteome</keyword>
<evidence type="ECO:0000256" key="2">
    <source>
        <dbReference type="ARBA" id="ARBA00022490"/>
    </source>
</evidence>
<dbReference type="InterPro" id="IPR054709">
    <property type="entry name" value="CFAP107"/>
</dbReference>
<reference evidence="9" key="1">
    <citation type="submission" date="2022-02" db="EMBL/GenBank/DDBJ databases">
        <title>Atlantic sturgeon de novo genome assembly.</title>
        <authorList>
            <person name="Stock M."/>
            <person name="Klopp C."/>
            <person name="Guiguen Y."/>
            <person name="Cabau C."/>
            <person name="Parinello H."/>
            <person name="Santidrian Yebra-Pimentel E."/>
            <person name="Kuhl H."/>
            <person name="Dirks R.P."/>
            <person name="Guessner J."/>
            <person name="Wuertz S."/>
            <person name="Du K."/>
            <person name="Schartl M."/>
        </authorList>
    </citation>
    <scope>NUCLEOTIDE SEQUENCE</scope>
    <source>
        <strain evidence="9">STURGEONOMICS-FGT-2020</strain>
        <tissue evidence="9">Whole blood</tissue>
    </source>
</reference>
<evidence type="ECO:0000313" key="10">
    <source>
        <dbReference type="Proteomes" id="UP001230051"/>
    </source>
</evidence>
<organism evidence="9 10">
    <name type="scientific">Acipenser oxyrinchus oxyrinchus</name>
    <dbReference type="NCBI Taxonomy" id="40147"/>
    <lineage>
        <taxon>Eukaryota</taxon>
        <taxon>Metazoa</taxon>
        <taxon>Chordata</taxon>
        <taxon>Craniata</taxon>
        <taxon>Vertebrata</taxon>
        <taxon>Euteleostomi</taxon>
        <taxon>Actinopterygii</taxon>
        <taxon>Chondrostei</taxon>
        <taxon>Acipenseriformes</taxon>
        <taxon>Acipenseridae</taxon>
        <taxon>Acipenser</taxon>
    </lineage>
</organism>
<keyword evidence="2" id="KW-0963">Cytoplasm</keyword>
<dbReference type="InterPro" id="IPR037662">
    <property type="entry name" value="CFAP68/107"/>
</dbReference>
<keyword evidence="6" id="KW-0966">Cell projection</keyword>
<evidence type="ECO:0000256" key="3">
    <source>
        <dbReference type="ARBA" id="ARBA00022846"/>
    </source>
</evidence>
<dbReference type="Proteomes" id="UP001230051">
    <property type="component" value="Unassembled WGS sequence"/>
</dbReference>
<evidence type="ECO:0000256" key="7">
    <source>
        <dbReference type="ARBA" id="ARBA00035003"/>
    </source>
</evidence>
<dbReference type="GO" id="GO:0030317">
    <property type="term" value="P:flagellated sperm motility"/>
    <property type="evidence" value="ECO:0007669"/>
    <property type="project" value="InterPro"/>
</dbReference>
<name>A0AAD8FNM2_ACIOX</name>
<evidence type="ECO:0000256" key="8">
    <source>
        <dbReference type="ARBA" id="ARBA00046435"/>
    </source>
</evidence>
<comment type="function">
    <text evidence="7">Microtubule inner protein (MIP) part of the dynein-decorated doublet microtubules (DMTs) in cilia axoneme, which is required for motile cilia beating.</text>
</comment>
<accession>A0AAD8FNM2</accession>
<keyword evidence="5" id="KW-0206">Cytoskeleton</keyword>
<sequence>MAGAQSDPKKWSMPGWRIEEKYSNKVLIGNWVEERLQFTRKGQTGKTTNQLDYRPYSETTRDVVVRTSALKREEGLPSRVLLAHHNTPNSDHLVSLYDEVYCRQGKNPALPPLRSWKYDSLAWMPEFSDHPLKGPATNFGLLQSRVSVWKRQQAPTEQESLYRVSYTQHPSSAFSLRHCRLFSSHLHTPNSVNKDLHLRNQPCRLVPEYPNTARCASSLQLTA</sequence>
<dbReference type="AlphaFoldDB" id="A0AAD8FNM2"/>
<dbReference type="GO" id="GO:0005879">
    <property type="term" value="C:axonemal microtubule"/>
    <property type="evidence" value="ECO:0007669"/>
    <property type="project" value="TreeGrafter"/>
</dbReference>
<keyword evidence="3" id="KW-0282">Flagellum</keyword>
<dbReference type="EMBL" id="JAGXEW010000952">
    <property type="protein sequence ID" value="KAK1133264.1"/>
    <property type="molecule type" value="Genomic_DNA"/>
</dbReference>
<protein>
    <submittedName>
        <fullName evidence="9">Uncharacterized protein</fullName>
    </submittedName>
</protein>
<evidence type="ECO:0000256" key="1">
    <source>
        <dbReference type="ARBA" id="ARBA00004611"/>
    </source>
</evidence>
<evidence type="ECO:0000256" key="5">
    <source>
        <dbReference type="ARBA" id="ARBA00023212"/>
    </source>
</evidence>
<dbReference type="PANTHER" id="PTHR31180:SF2">
    <property type="entry name" value="CILIA- AND FLAGELLA-ASSOCIATED PROTEIN 107"/>
    <property type="match status" value="1"/>
</dbReference>
<evidence type="ECO:0000256" key="4">
    <source>
        <dbReference type="ARBA" id="ARBA00023069"/>
    </source>
</evidence>
<gene>
    <name evidence="9" type="ORF">AOXY_G38316</name>
</gene>
<comment type="subunit">
    <text evidence="8">Microtubule inner protein component of sperm flagellar doublet microtubules.</text>
</comment>